<dbReference type="GO" id="GO:0003677">
    <property type="term" value="F:DNA binding"/>
    <property type="evidence" value="ECO:0007669"/>
    <property type="project" value="UniProtKB-UniRule"/>
</dbReference>
<dbReference type="EMBL" id="UGNP01000001">
    <property type="protein sequence ID" value="STX10585.1"/>
    <property type="molecule type" value="Genomic_DNA"/>
</dbReference>
<dbReference type="PANTHER" id="PTHR43479">
    <property type="entry name" value="ACREF/ENVCD OPERON REPRESSOR-RELATED"/>
    <property type="match status" value="1"/>
</dbReference>
<dbReference type="Proteomes" id="UP000294641">
    <property type="component" value="Unassembled WGS sequence"/>
</dbReference>
<feature type="domain" description="HTH tetR-type" evidence="3">
    <location>
        <begin position="2"/>
        <end position="62"/>
    </location>
</feature>
<evidence type="ECO:0000313" key="7">
    <source>
        <dbReference type="Proteomes" id="UP000294641"/>
    </source>
</evidence>
<protein>
    <submittedName>
        <fullName evidence="4">DNA-binding transcriptional repressor AcrR</fullName>
    </submittedName>
    <submittedName>
        <fullName evidence="5">TetR family transcriptional regulator</fullName>
    </submittedName>
</protein>
<dbReference type="PRINTS" id="PR00455">
    <property type="entry name" value="HTHTETR"/>
</dbReference>
<evidence type="ECO:0000313" key="5">
    <source>
        <dbReference type="EMBL" id="TDR43333.1"/>
    </source>
</evidence>
<dbReference type="RefSeq" id="WP_109348405.1">
    <property type="nucleotide sequence ID" value="NZ_BJUE01000065.1"/>
</dbReference>
<evidence type="ECO:0000313" key="6">
    <source>
        <dbReference type="Proteomes" id="UP000254330"/>
    </source>
</evidence>
<dbReference type="Pfam" id="PF00440">
    <property type="entry name" value="TetR_N"/>
    <property type="match status" value="1"/>
</dbReference>
<accession>A0A2U3AGU4</accession>
<dbReference type="EMBL" id="SNZG01000002">
    <property type="protein sequence ID" value="TDR43333.1"/>
    <property type="molecule type" value="Genomic_DNA"/>
</dbReference>
<dbReference type="PANTHER" id="PTHR43479:SF22">
    <property type="entry name" value="TRANSCRIPTIONAL REGULATOR, TETR FAMILY"/>
    <property type="match status" value="1"/>
</dbReference>
<dbReference type="SUPFAM" id="SSF46689">
    <property type="entry name" value="Homeodomain-like"/>
    <property type="match status" value="1"/>
</dbReference>
<sequence>MNNRKRQVILASLKLFADKGFNSTSIQEILDEAHISKGTFYNYFSSKKDCLIAILEIGRSDSTLRKAELLIGKDLNDKNVLAAQISTIMQVNRERNLLPIFESILHSGDADLKKIVQQYHLKEMQWLSKRLIDVYGESIVPYRYDATTLLFGMIHQTLHIGNMVRDEMIDPVATVKYALRQLDLIVPSLIKNNDLYLGQDLQRYIYENTEPKVITSNEVLEQLVGFKGALESNIPAPCIEYTECLIEEFSSDTPRNYIINTIAYQFYNSFRNSKHSLESIEIANNIWHFTRGFKEAIESNSAQ</sequence>
<organism evidence="4 6">
    <name type="scientific">Kurthia zopfii</name>
    <dbReference type="NCBI Taxonomy" id="1650"/>
    <lineage>
        <taxon>Bacteria</taxon>
        <taxon>Bacillati</taxon>
        <taxon>Bacillota</taxon>
        <taxon>Bacilli</taxon>
        <taxon>Bacillales</taxon>
        <taxon>Caryophanaceae</taxon>
        <taxon>Kurthia</taxon>
    </lineage>
</organism>
<evidence type="ECO:0000313" key="4">
    <source>
        <dbReference type="EMBL" id="STX10585.1"/>
    </source>
</evidence>
<dbReference type="InterPro" id="IPR050624">
    <property type="entry name" value="HTH-type_Tx_Regulator"/>
</dbReference>
<dbReference type="InterPro" id="IPR009057">
    <property type="entry name" value="Homeodomain-like_sf"/>
</dbReference>
<evidence type="ECO:0000256" key="2">
    <source>
        <dbReference type="PROSITE-ProRule" id="PRU00335"/>
    </source>
</evidence>
<keyword evidence="1 2" id="KW-0238">DNA-binding</keyword>
<dbReference type="AlphaFoldDB" id="A0A2U3AGU4"/>
<dbReference type="InterPro" id="IPR023772">
    <property type="entry name" value="DNA-bd_HTH_TetR-type_CS"/>
</dbReference>
<feature type="DNA-binding region" description="H-T-H motif" evidence="2">
    <location>
        <begin position="25"/>
        <end position="44"/>
    </location>
</feature>
<dbReference type="InterPro" id="IPR001647">
    <property type="entry name" value="HTH_TetR"/>
</dbReference>
<dbReference type="Gene3D" id="1.10.357.10">
    <property type="entry name" value="Tetracycline Repressor, domain 2"/>
    <property type="match status" value="1"/>
</dbReference>
<dbReference type="Proteomes" id="UP000254330">
    <property type="component" value="Unassembled WGS sequence"/>
</dbReference>
<gene>
    <name evidence="5" type="ORF">DFR61_10210</name>
    <name evidence="4" type="ORF">NCTC10597_02333</name>
</gene>
<name>A0A2U3AGU4_9BACL</name>
<comment type="caution">
    <text evidence="4">The sequence shown here is derived from an EMBL/GenBank/DDBJ whole genome shotgun (WGS) entry which is preliminary data.</text>
</comment>
<dbReference type="PROSITE" id="PS50977">
    <property type="entry name" value="HTH_TETR_2"/>
    <property type="match status" value="1"/>
</dbReference>
<dbReference type="PROSITE" id="PS01081">
    <property type="entry name" value="HTH_TETR_1"/>
    <property type="match status" value="1"/>
</dbReference>
<evidence type="ECO:0000259" key="3">
    <source>
        <dbReference type="PROSITE" id="PS50977"/>
    </source>
</evidence>
<reference evidence="4 6" key="1">
    <citation type="submission" date="2018-06" db="EMBL/GenBank/DDBJ databases">
        <authorList>
            <consortium name="Pathogen Informatics"/>
            <person name="Doyle S."/>
        </authorList>
    </citation>
    <scope>NUCLEOTIDE SEQUENCE [LARGE SCALE GENOMIC DNA]</scope>
    <source>
        <strain evidence="4 6">NCTC10597</strain>
    </source>
</reference>
<dbReference type="OrthoDB" id="9812993at2"/>
<evidence type="ECO:0000256" key="1">
    <source>
        <dbReference type="ARBA" id="ARBA00023125"/>
    </source>
</evidence>
<reference evidence="5 7" key="2">
    <citation type="submission" date="2019-03" db="EMBL/GenBank/DDBJ databases">
        <title>Genomic Encyclopedia of Type Strains, Phase IV (KMG-IV): sequencing the most valuable type-strain genomes for metagenomic binning, comparative biology and taxonomic classification.</title>
        <authorList>
            <person name="Goeker M."/>
        </authorList>
    </citation>
    <scope>NUCLEOTIDE SEQUENCE [LARGE SCALE GENOMIC DNA]</scope>
    <source>
        <strain evidence="5 7">DSM 20580</strain>
    </source>
</reference>
<proteinExistence type="predicted"/>
<keyword evidence="7" id="KW-1185">Reference proteome</keyword>